<dbReference type="OrthoDB" id="9803476at2"/>
<dbReference type="GeneID" id="96754064"/>
<dbReference type="EMBL" id="BLAG01000006">
    <property type="protein sequence ID" value="GES29394.1"/>
    <property type="molecule type" value="Genomic_DNA"/>
</dbReference>
<protein>
    <submittedName>
        <fullName evidence="4">Vanillate O-demethylase oxidoreductase VanB</fullName>
    </submittedName>
</protein>
<dbReference type="SUPFAM" id="SSF55961">
    <property type="entry name" value="Bet v1-like"/>
    <property type="match status" value="1"/>
</dbReference>
<sequence>MSTDSNQDKDGGAGTSAASGSGSGSTDDRIEREISIAAPVERVWAVLTEPEHVGSWFGQGEPAPVDLRPGGIMELDHGEYGQFLTKIVKVDPPHHFSYRWASAHPGEVAVEGNSTLVEFTLTEEGDGTHLRVVESGFAGLRIPEDRKKTAGYESHAAGWSGQVENIRRYAEQLAT</sequence>
<keyword evidence="4" id="KW-0808">Transferase</keyword>
<name>A0A5J4L9Q8_9ACTN</name>
<accession>A0A5J4L9Q8</accession>
<evidence type="ECO:0000256" key="2">
    <source>
        <dbReference type="SAM" id="MobiDB-lite"/>
    </source>
</evidence>
<comment type="caution">
    <text evidence="4">The sequence shown here is derived from an EMBL/GenBank/DDBJ whole genome shotgun (WGS) entry which is preliminary data.</text>
</comment>
<dbReference type="InterPro" id="IPR023393">
    <property type="entry name" value="START-like_dom_sf"/>
</dbReference>
<dbReference type="Proteomes" id="UP000325598">
    <property type="component" value="Unassembled WGS sequence"/>
</dbReference>
<evidence type="ECO:0000313" key="4">
    <source>
        <dbReference type="EMBL" id="GES29394.1"/>
    </source>
</evidence>
<evidence type="ECO:0000256" key="1">
    <source>
        <dbReference type="ARBA" id="ARBA00006817"/>
    </source>
</evidence>
<dbReference type="Pfam" id="PF08327">
    <property type="entry name" value="AHSA1"/>
    <property type="match status" value="1"/>
</dbReference>
<dbReference type="AlphaFoldDB" id="A0A5J4L9Q8"/>
<feature type="domain" description="Activator of Hsp90 ATPase homologue 1/2-like C-terminal" evidence="3">
    <location>
        <begin position="37"/>
        <end position="171"/>
    </location>
</feature>
<keyword evidence="4" id="KW-0489">Methyltransferase</keyword>
<reference evidence="4 5" key="1">
    <citation type="submission" date="2019-10" db="EMBL/GenBank/DDBJ databases">
        <title>Whole genome shotgun sequence of Streptomyces angustmyceticus NBRC 3934.</title>
        <authorList>
            <person name="Hosoyama A."/>
            <person name="Ichikawa N."/>
            <person name="Kimura A."/>
            <person name="Kitahashi Y."/>
            <person name="Komaki H."/>
            <person name="Uohara A."/>
        </authorList>
    </citation>
    <scope>NUCLEOTIDE SEQUENCE [LARGE SCALE GENOMIC DNA]</scope>
    <source>
        <strain evidence="4 5">NBRC 3934</strain>
    </source>
</reference>
<dbReference type="InterPro" id="IPR013538">
    <property type="entry name" value="ASHA1/2-like_C"/>
</dbReference>
<evidence type="ECO:0000313" key="5">
    <source>
        <dbReference type="Proteomes" id="UP000325598"/>
    </source>
</evidence>
<dbReference type="RefSeq" id="WP_086720273.1">
    <property type="nucleotide sequence ID" value="NZ_BLAG01000006.1"/>
</dbReference>
<keyword evidence="5" id="KW-1185">Reference proteome</keyword>
<dbReference type="GO" id="GO:0008168">
    <property type="term" value="F:methyltransferase activity"/>
    <property type="evidence" value="ECO:0007669"/>
    <property type="project" value="UniProtKB-KW"/>
</dbReference>
<comment type="similarity">
    <text evidence="1">Belongs to the AHA1 family.</text>
</comment>
<feature type="region of interest" description="Disordered" evidence="2">
    <location>
        <begin position="1"/>
        <end position="33"/>
    </location>
</feature>
<dbReference type="CDD" id="cd08898">
    <property type="entry name" value="SRPBCC_CalC_Aha1-like_5"/>
    <property type="match status" value="1"/>
</dbReference>
<gene>
    <name evidence="4" type="ORF">San01_18810</name>
</gene>
<dbReference type="Gene3D" id="3.30.530.20">
    <property type="match status" value="1"/>
</dbReference>
<organism evidence="4 5">
    <name type="scientific">Streptomyces angustmyceticus</name>
    <dbReference type="NCBI Taxonomy" id="285578"/>
    <lineage>
        <taxon>Bacteria</taxon>
        <taxon>Bacillati</taxon>
        <taxon>Actinomycetota</taxon>
        <taxon>Actinomycetes</taxon>
        <taxon>Kitasatosporales</taxon>
        <taxon>Streptomycetaceae</taxon>
        <taxon>Streptomyces</taxon>
    </lineage>
</organism>
<proteinExistence type="inferred from homology"/>
<feature type="compositionally biased region" description="Basic and acidic residues" evidence="2">
    <location>
        <begin position="1"/>
        <end position="11"/>
    </location>
</feature>
<dbReference type="GO" id="GO:0032259">
    <property type="term" value="P:methylation"/>
    <property type="evidence" value="ECO:0007669"/>
    <property type="project" value="UniProtKB-KW"/>
</dbReference>
<evidence type="ECO:0000259" key="3">
    <source>
        <dbReference type="Pfam" id="PF08327"/>
    </source>
</evidence>